<name>A0A151JY51_9HYME</name>
<sequence length="176" mass="20912">SIGKKLFKDDFKRRMKMFDSLVENIALYGAEKIRKVDFRIGLKDTKLAKKKLIQECIKDLEKKRLLKEEDNWEKIKRKILERAGNRLGRKNQDRSISEDLVKKIENKEKKDRRVKINESRYNCNYKNITTDKLLKYLKGKRKWKDRSLIAVDTDVEMRRRGASTGERSKTGVAEYA</sequence>
<keyword evidence="2" id="KW-1185">Reference proteome</keyword>
<feature type="non-terminal residue" evidence="1">
    <location>
        <position position="1"/>
    </location>
</feature>
<dbReference type="STRING" id="34720.A0A151JY51"/>
<evidence type="ECO:0000313" key="2">
    <source>
        <dbReference type="Proteomes" id="UP000078541"/>
    </source>
</evidence>
<organism evidence="1 2">
    <name type="scientific">Trachymyrmex septentrionalis</name>
    <dbReference type="NCBI Taxonomy" id="34720"/>
    <lineage>
        <taxon>Eukaryota</taxon>
        <taxon>Metazoa</taxon>
        <taxon>Ecdysozoa</taxon>
        <taxon>Arthropoda</taxon>
        <taxon>Hexapoda</taxon>
        <taxon>Insecta</taxon>
        <taxon>Pterygota</taxon>
        <taxon>Neoptera</taxon>
        <taxon>Endopterygota</taxon>
        <taxon>Hymenoptera</taxon>
        <taxon>Apocrita</taxon>
        <taxon>Aculeata</taxon>
        <taxon>Formicoidea</taxon>
        <taxon>Formicidae</taxon>
        <taxon>Myrmicinae</taxon>
        <taxon>Trachymyrmex</taxon>
    </lineage>
</organism>
<reference evidence="1 2" key="1">
    <citation type="submission" date="2016-03" db="EMBL/GenBank/DDBJ databases">
        <title>Trachymyrmex septentrionalis WGS genome.</title>
        <authorList>
            <person name="Nygaard S."/>
            <person name="Hu H."/>
            <person name="Boomsma J."/>
            <person name="Zhang G."/>
        </authorList>
    </citation>
    <scope>NUCLEOTIDE SEQUENCE [LARGE SCALE GENOMIC DNA]</scope>
    <source>
        <strain evidence="1">Tsep2-gDNA-1</strain>
        <tissue evidence="1">Whole body</tissue>
    </source>
</reference>
<dbReference type="EMBL" id="KQ981494">
    <property type="protein sequence ID" value="KYN40937.1"/>
    <property type="molecule type" value="Genomic_DNA"/>
</dbReference>
<accession>A0A151JY51</accession>
<dbReference type="Proteomes" id="UP000078541">
    <property type="component" value="Unassembled WGS sequence"/>
</dbReference>
<evidence type="ECO:0000313" key="1">
    <source>
        <dbReference type="EMBL" id="KYN40937.1"/>
    </source>
</evidence>
<proteinExistence type="predicted"/>
<protein>
    <submittedName>
        <fullName evidence="1">Uncharacterized protein</fullName>
    </submittedName>
</protein>
<dbReference type="AlphaFoldDB" id="A0A151JY51"/>
<gene>
    <name evidence="1" type="ORF">ALC56_04633</name>
</gene>